<dbReference type="AlphaFoldDB" id="A0A6B3LRQ6"/>
<evidence type="ECO:0000313" key="3">
    <source>
        <dbReference type="Proteomes" id="UP000474777"/>
    </source>
</evidence>
<keyword evidence="1" id="KW-1133">Transmembrane helix</keyword>
<name>A0A6B3LRQ6_9BACT</name>
<feature type="transmembrane region" description="Helical" evidence="1">
    <location>
        <begin position="238"/>
        <end position="258"/>
    </location>
</feature>
<feature type="transmembrane region" description="Helical" evidence="1">
    <location>
        <begin position="270"/>
        <end position="288"/>
    </location>
</feature>
<evidence type="ECO:0000256" key="1">
    <source>
        <dbReference type="SAM" id="Phobius"/>
    </source>
</evidence>
<keyword evidence="1" id="KW-0472">Membrane</keyword>
<organism evidence="2 3">
    <name type="scientific">Pontibacter burrus</name>
    <dbReference type="NCBI Taxonomy" id="2704466"/>
    <lineage>
        <taxon>Bacteria</taxon>
        <taxon>Pseudomonadati</taxon>
        <taxon>Bacteroidota</taxon>
        <taxon>Cytophagia</taxon>
        <taxon>Cytophagales</taxon>
        <taxon>Hymenobacteraceae</taxon>
        <taxon>Pontibacter</taxon>
    </lineage>
</organism>
<comment type="caution">
    <text evidence="2">The sequence shown here is derived from an EMBL/GenBank/DDBJ whole genome shotgun (WGS) entry which is preliminary data.</text>
</comment>
<keyword evidence="1" id="KW-0812">Transmembrane</keyword>
<sequence>MPETSTQHTEFRLAKGWAIATYIISPALIALFLWLLIEPFVSGDGTYAENSKYHWWLAIAYVAGILLFVYALADCRKSKAVLTDEKLFTQSLFSYRELYLDEIKGFRRIENYILVEPLDATKKKLQISTYYGRVNDLVYWLSDYYPDLDVQELEDEYQTILEDENLGRDVDEREEKLARARKSAKYLNWAGGLAIAWAWFYPEPYQFAMLACITIPIVGMLASRMSDGLIRFNDNNNSAYPNVVWATLMPTLGLMIRAMVDFDIYDYTNVWIASGVIALAGLAVLMLGNPVFRYKTLTDYLTILLLAIVMFVYGFGSSVFMNCYYDTSEPETYSTTITDKRKSTGKTTTYYLELAPQQGYYKIEEVSVSKEMYQEFESGDQVTVYVHEGWLDIPWYYVSE</sequence>
<reference evidence="2 3" key="1">
    <citation type="submission" date="2020-02" db="EMBL/GenBank/DDBJ databases">
        <authorList>
            <person name="Kim M.K."/>
        </authorList>
    </citation>
    <scope>NUCLEOTIDE SEQUENCE [LARGE SCALE GENOMIC DNA]</scope>
    <source>
        <strain evidence="2 3">BT327</strain>
    </source>
</reference>
<feature type="transmembrane region" description="Helical" evidence="1">
    <location>
        <begin position="16"/>
        <end position="37"/>
    </location>
</feature>
<accession>A0A6B3LRQ6</accession>
<dbReference type="EMBL" id="JAAGWD010000005">
    <property type="protein sequence ID" value="NEM98513.1"/>
    <property type="molecule type" value="Genomic_DNA"/>
</dbReference>
<evidence type="ECO:0000313" key="2">
    <source>
        <dbReference type="EMBL" id="NEM98513.1"/>
    </source>
</evidence>
<dbReference type="Proteomes" id="UP000474777">
    <property type="component" value="Unassembled WGS sequence"/>
</dbReference>
<keyword evidence="3" id="KW-1185">Reference proteome</keyword>
<dbReference type="RefSeq" id="WP_163915405.1">
    <property type="nucleotide sequence ID" value="NZ_JAAGWD010000005.1"/>
</dbReference>
<feature type="transmembrane region" description="Helical" evidence="1">
    <location>
        <begin position="53"/>
        <end position="73"/>
    </location>
</feature>
<protein>
    <submittedName>
        <fullName evidence="2">Uncharacterized protein</fullName>
    </submittedName>
</protein>
<feature type="transmembrane region" description="Helical" evidence="1">
    <location>
        <begin position="300"/>
        <end position="321"/>
    </location>
</feature>
<feature type="transmembrane region" description="Helical" evidence="1">
    <location>
        <begin position="186"/>
        <end position="201"/>
    </location>
</feature>
<gene>
    <name evidence="2" type="ORF">GXP69_12480</name>
</gene>
<feature type="transmembrane region" description="Helical" evidence="1">
    <location>
        <begin position="207"/>
        <end position="226"/>
    </location>
</feature>
<proteinExistence type="predicted"/>